<name>V8NUI5_OPHHA</name>
<evidence type="ECO:0000256" key="2">
    <source>
        <dbReference type="ARBA" id="ARBA00006375"/>
    </source>
</evidence>
<dbReference type="Proteomes" id="UP000018936">
    <property type="component" value="Unassembled WGS sequence"/>
</dbReference>
<accession>V8NUI5</accession>
<dbReference type="Pfam" id="PF00153">
    <property type="entry name" value="Mito_carr"/>
    <property type="match status" value="1"/>
</dbReference>
<dbReference type="Gene3D" id="1.50.40.10">
    <property type="entry name" value="Mitochondrial carrier domain"/>
    <property type="match status" value="1"/>
</dbReference>
<protein>
    <submittedName>
        <fullName evidence="5">Mitochondrial carnitine/acylcarnitine carrier protein</fullName>
    </submittedName>
</protein>
<dbReference type="GO" id="GO:0016020">
    <property type="term" value="C:membrane"/>
    <property type="evidence" value="ECO:0007669"/>
    <property type="project" value="UniProtKB-SubCell"/>
</dbReference>
<reference evidence="5 6" key="1">
    <citation type="journal article" date="2013" name="Proc. Natl. Acad. Sci. U.S.A.">
        <title>The king cobra genome reveals dynamic gene evolution and adaptation in the snake venom system.</title>
        <authorList>
            <person name="Vonk F.J."/>
            <person name="Casewell N.R."/>
            <person name="Henkel C.V."/>
            <person name="Heimberg A.M."/>
            <person name="Jansen H.J."/>
            <person name="McCleary R.J."/>
            <person name="Kerkkamp H.M."/>
            <person name="Vos R.A."/>
            <person name="Guerreiro I."/>
            <person name="Calvete J.J."/>
            <person name="Wuster W."/>
            <person name="Woods A.E."/>
            <person name="Logan J.M."/>
            <person name="Harrison R.A."/>
            <person name="Castoe T.A."/>
            <person name="de Koning A.P."/>
            <person name="Pollock D.D."/>
            <person name="Yandell M."/>
            <person name="Calderon D."/>
            <person name="Renjifo C."/>
            <person name="Currier R.B."/>
            <person name="Salgado D."/>
            <person name="Pla D."/>
            <person name="Sanz L."/>
            <person name="Hyder A.S."/>
            <person name="Ribeiro J.M."/>
            <person name="Arntzen J.W."/>
            <person name="van den Thillart G.E."/>
            <person name="Boetzer M."/>
            <person name="Pirovano W."/>
            <person name="Dirks R.P."/>
            <person name="Spaink H.P."/>
            <person name="Duboule D."/>
            <person name="McGlinn E."/>
            <person name="Kini R.M."/>
            <person name="Richardson M.K."/>
        </authorList>
    </citation>
    <scope>NUCLEOTIDE SEQUENCE</scope>
    <source>
        <tissue evidence="5">Blood</tissue>
    </source>
</reference>
<organism evidence="5 6">
    <name type="scientific">Ophiophagus hannah</name>
    <name type="common">King cobra</name>
    <name type="synonym">Naja hannah</name>
    <dbReference type="NCBI Taxonomy" id="8665"/>
    <lineage>
        <taxon>Eukaryota</taxon>
        <taxon>Metazoa</taxon>
        <taxon>Chordata</taxon>
        <taxon>Craniata</taxon>
        <taxon>Vertebrata</taxon>
        <taxon>Euteleostomi</taxon>
        <taxon>Lepidosauria</taxon>
        <taxon>Squamata</taxon>
        <taxon>Bifurcata</taxon>
        <taxon>Unidentata</taxon>
        <taxon>Episquamata</taxon>
        <taxon>Toxicofera</taxon>
        <taxon>Serpentes</taxon>
        <taxon>Colubroidea</taxon>
        <taxon>Elapidae</taxon>
        <taxon>Elapinae</taxon>
        <taxon>Ophiophagus</taxon>
    </lineage>
</organism>
<comment type="caution">
    <text evidence="5">The sequence shown here is derived from an EMBL/GenBank/DDBJ whole genome shotgun (WGS) entry which is preliminary data.</text>
</comment>
<comment type="similarity">
    <text evidence="2">Belongs to the mitochondrial carrier (TC 2.A.29) family.</text>
</comment>
<dbReference type="InterPro" id="IPR018108">
    <property type="entry name" value="MCP_transmembrane"/>
</dbReference>
<dbReference type="InterPro" id="IPR023395">
    <property type="entry name" value="MCP_dom_sf"/>
</dbReference>
<keyword evidence="6" id="KW-1185">Reference proteome</keyword>
<sequence>MFHRSGATAEKALLLNPAKHASYIGMNGTGQSQWGETVPQVTWTHVMKGFKGDPQHLELHPETDWQPMEQWFHTTALCASFSFRIISKMAPYRNKKGLGKKERSLNKASGGMRFTKCILRFSTAPPGKYPNGFRDVLRELVREEGVLSLYKGFTAVMIRAFPANAVSKCYL</sequence>
<gene>
    <name evidence="5" type="primary">Slc25a20</name>
    <name evidence="5" type="ORF">L345_08621</name>
</gene>
<proteinExistence type="inferred from homology"/>
<dbReference type="EMBL" id="AZIM01001838">
    <property type="protein sequence ID" value="ETE65616.1"/>
    <property type="molecule type" value="Genomic_DNA"/>
</dbReference>
<evidence type="ECO:0000256" key="3">
    <source>
        <dbReference type="ARBA" id="ARBA00022692"/>
    </source>
</evidence>
<keyword evidence="4" id="KW-0472">Membrane</keyword>
<evidence type="ECO:0000313" key="6">
    <source>
        <dbReference type="Proteomes" id="UP000018936"/>
    </source>
</evidence>
<evidence type="ECO:0000256" key="1">
    <source>
        <dbReference type="ARBA" id="ARBA00004141"/>
    </source>
</evidence>
<evidence type="ECO:0000256" key="4">
    <source>
        <dbReference type="ARBA" id="ARBA00023136"/>
    </source>
</evidence>
<dbReference type="OrthoDB" id="14252at2759"/>
<dbReference type="SUPFAM" id="SSF103506">
    <property type="entry name" value="Mitochondrial carrier"/>
    <property type="match status" value="1"/>
</dbReference>
<keyword evidence="3" id="KW-0812">Transmembrane</keyword>
<comment type="subcellular location">
    <subcellularLocation>
        <location evidence="1">Membrane</location>
        <topology evidence="1">Multi-pass membrane protein</topology>
    </subcellularLocation>
</comment>
<feature type="non-terminal residue" evidence="5">
    <location>
        <position position="1"/>
    </location>
</feature>
<evidence type="ECO:0000313" key="5">
    <source>
        <dbReference type="EMBL" id="ETE65616.1"/>
    </source>
</evidence>
<dbReference type="AlphaFoldDB" id="V8NUI5"/>